<comment type="caution">
    <text evidence="1">The sequence shown here is derived from an EMBL/GenBank/DDBJ whole genome shotgun (WGS) entry which is preliminary data.</text>
</comment>
<accession>A0AAE1VR54</accession>
<reference evidence="1" key="1">
    <citation type="submission" date="2023-12" db="EMBL/GenBank/DDBJ databases">
        <title>Genome assembly of Anisodus tanguticus.</title>
        <authorList>
            <person name="Wang Y.-J."/>
        </authorList>
    </citation>
    <scope>NUCLEOTIDE SEQUENCE</scope>
    <source>
        <strain evidence="1">KB-2021</strain>
        <tissue evidence="1">Leaf</tissue>
    </source>
</reference>
<organism evidence="1 2">
    <name type="scientific">Anisodus tanguticus</name>
    <dbReference type="NCBI Taxonomy" id="243964"/>
    <lineage>
        <taxon>Eukaryota</taxon>
        <taxon>Viridiplantae</taxon>
        <taxon>Streptophyta</taxon>
        <taxon>Embryophyta</taxon>
        <taxon>Tracheophyta</taxon>
        <taxon>Spermatophyta</taxon>
        <taxon>Magnoliopsida</taxon>
        <taxon>eudicotyledons</taxon>
        <taxon>Gunneridae</taxon>
        <taxon>Pentapetalae</taxon>
        <taxon>asterids</taxon>
        <taxon>lamiids</taxon>
        <taxon>Solanales</taxon>
        <taxon>Solanaceae</taxon>
        <taxon>Solanoideae</taxon>
        <taxon>Hyoscyameae</taxon>
        <taxon>Anisodus</taxon>
    </lineage>
</organism>
<proteinExistence type="predicted"/>
<gene>
    <name evidence="1" type="ORF">RND71_001595</name>
</gene>
<dbReference type="Proteomes" id="UP001291623">
    <property type="component" value="Unassembled WGS sequence"/>
</dbReference>
<name>A0AAE1VR54_9SOLA</name>
<evidence type="ECO:0000313" key="1">
    <source>
        <dbReference type="EMBL" id="KAK4379733.1"/>
    </source>
</evidence>
<evidence type="ECO:0000313" key="2">
    <source>
        <dbReference type="Proteomes" id="UP001291623"/>
    </source>
</evidence>
<keyword evidence="2" id="KW-1185">Reference proteome</keyword>
<sequence length="74" mass="7930">MKEDDPTGNNWKLNVNGSWMRSQNKAGAGATIGRIEGFSGKIRLEIEGFSAEKSFHKLPSSSANKTLISSSSTA</sequence>
<protein>
    <submittedName>
        <fullName evidence="1">Uncharacterized protein</fullName>
    </submittedName>
</protein>
<dbReference type="EMBL" id="JAVYJV010000001">
    <property type="protein sequence ID" value="KAK4379733.1"/>
    <property type="molecule type" value="Genomic_DNA"/>
</dbReference>
<dbReference type="AlphaFoldDB" id="A0AAE1VR54"/>